<accession>X6LJY1</accession>
<dbReference type="Proteomes" id="UP000023152">
    <property type="component" value="Unassembled WGS sequence"/>
</dbReference>
<reference evidence="1 2" key="1">
    <citation type="journal article" date="2013" name="Curr. Biol.">
        <title>The Genome of the Foraminiferan Reticulomyxa filosa.</title>
        <authorList>
            <person name="Glockner G."/>
            <person name="Hulsmann N."/>
            <person name="Schleicher M."/>
            <person name="Noegel A.A."/>
            <person name="Eichinger L."/>
            <person name="Gallinger C."/>
            <person name="Pawlowski J."/>
            <person name="Sierra R."/>
            <person name="Euteneuer U."/>
            <person name="Pillet L."/>
            <person name="Moustafa A."/>
            <person name="Platzer M."/>
            <person name="Groth M."/>
            <person name="Szafranski K."/>
            <person name="Schliwa M."/>
        </authorList>
    </citation>
    <scope>NUCLEOTIDE SEQUENCE [LARGE SCALE GENOMIC DNA]</scope>
</reference>
<gene>
    <name evidence="1" type="ORF">RFI_35163</name>
</gene>
<organism evidence="1 2">
    <name type="scientific">Reticulomyxa filosa</name>
    <dbReference type="NCBI Taxonomy" id="46433"/>
    <lineage>
        <taxon>Eukaryota</taxon>
        <taxon>Sar</taxon>
        <taxon>Rhizaria</taxon>
        <taxon>Retaria</taxon>
        <taxon>Foraminifera</taxon>
        <taxon>Monothalamids</taxon>
        <taxon>Reticulomyxidae</taxon>
        <taxon>Reticulomyxa</taxon>
    </lineage>
</organism>
<proteinExistence type="predicted"/>
<evidence type="ECO:0000313" key="1">
    <source>
        <dbReference type="EMBL" id="ETO02273.1"/>
    </source>
</evidence>
<keyword evidence="2" id="KW-1185">Reference proteome</keyword>
<evidence type="ECO:0000313" key="2">
    <source>
        <dbReference type="Proteomes" id="UP000023152"/>
    </source>
</evidence>
<dbReference type="EMBL" id="ASPP01036219">
    <property type="protein sequence ID" value="ETO02273.1"/>
    <property type="molecule type" value="Genomic_DNA"/>
</dbReference>
<name>X6LJY1_RETFI</name>
<comment type="caution">
    <text evidence="1">The sequence shown here is derived from an EMBL/GenBank/DDBJ whole genome shotgun (WGS) entry which is preliminary data.</text>
</comment>
<dbReference type="AlphaFoldDB" id="X6LJY1"/>
<protein>
    <submittedName>
        <fullName evidence="1">Uncharacterized protein</fullName>
    </submittedName>
</protein>
<sequence length="147" mass="16860">MCSNVPTIVVTSIKSKELKSAIAVIKFIGLKNKNILPRKVLVHTVSGNFRTLFVHFAVDVNEQQLNQLDHNFNENSKTFAAEQKQKRENAVINPEINKYVLLRGVSIHESENEIKETLEDYGYQVQEVKRFNKMPIIKVMLSNFSDV</sequence>
<feature type="non-terminal residue" evidence="1">
    <location>
        <position position="147"/>
    </location>
</feature>